<dbReference type="Proteomes" id="UP001139089">
    <property type="component" value="Unassembled WGS sequence"/>
</dbReference>
<reference evidence="1" key="1">
    <citation type="submission" date="2021-12" db="EMBL/GenBank/DDBJ databases">
        <authorList>
            <person name="Li Y."/>
        </authorList>
    </citation>
    <scope>NUCLEOTIDE SEQUENCE</scope>
    <source>
        <strain evidence="1">DKSPLA3</strain>
    </source>
</reference>
<proteinExistence type="predicted"/>
<dbReference type="EMBL" id="JAJOZR010000029">
    <property type="protein sequence ID" value="MCD7111923.1"/>
    <property type="molecule type" value="Genomic_DNA"/>
</dbReference>
<accession>A0A9X1NWS7</accession>
<protein>
    <recommendedName>
        <fullName evidence="3">Glycosyltransferase</fullName>
    </recommendedName>
</protein>
<keyword evidence="2" id="KW-1185">Reference proteome</keyword>
<evidence type="ECO:0000313" key="2">
    <source>
        <dbReference type="Proteomes" id="UP001139089"/>
    </source>
</evidence>
<comment type="caution">
    <text evidence="1">The sequence shown here is derived from an EMBL/GenBank/DDBJ whole genome shotgun (WGS) entry which is preliminary data.</text>
</comment>
<evidence type="ECO:0008006" key="3">
    <source>
        <dbReference type="Google" id="ProtNLM"/>
    </source>
</evidence>
<dbReference type="RefSeq" id="WP_231816926.1">
    <property type="nucleotide sequence ID" value="NZ_JAJOZR010000029.1"/>
</dbReference>
<sequence>MPVSRKMLFLTHWMTDITGSSVVILEAAKAFQQLGYDAYVGCMKLTSPMATILQQNGIDAFQLRDKVDPGEYDVIWCQHITFGIVDIESYVGRPLPAKVIFTHLSPAVPLELPTYALEKDLASAILCNSDETLEAIVSIQGKTGREIVFGNAGPSAFKFAQRDRSELVRVLLVSNHVVPELEDAATYMRKEYNLHVEKLGVNTGVYRLVTPDDIAWADAVITIGKSVIYGLLGGLPVYVYGPHGGDGYLTDNNYQKNRTHNFSGRPSCAKKTGMQIAEEIVNDRQASLDMMFNMQRTFDIDFCLDKFIEVLSESLTKSPPIYVQREWLFQHRLYRHAVESLLIA</sequence>
<dbReference type="AlphaFoldDB" id="A0A9X1NWS7"/>
<name>A0A9X1NWS7_9HYPH</name>
<organism evidence="1 2">
    <name type="scientific">Rhizobium quercicola</name>
    <dbReference type="NCBI Taxonomy" id="2901226"/>
    <lineage>
        <taxon>Bacteria</taxon>
        <taxon>Pseudomonadati</taxon>
        <taxon>Pseudomonadota</taxon>
        <taxon>Alphaproteobacteria</taxon>
        <taxon>Hyphomicrobiales</taxon>
        <taxon>Rhizobiaceae</taxon>
        <taxon>Rhizobium/Agrobacterium group</taxon>
        <taxon>Rhizobium</taxon>
    </lineage>
</organism>
<evidence type="ECO:0000313" key="1">
    <source>
        <dbReference type="EMBL" id="MCD7111923.1"/>
    </source>
</evidence>
<gene>
    <name evidence="1" type="ORF">LRX75_23165</name>
</gene>
<dbReference type="SUPFAM" id="SSF53756">
    <property type="entry name" value="UDP-Glycosyltransferase/glycogen phosphorylase"/>
    <property type="match status" value="1"/>
</dbReference>